<dbReference type="GO" id="GO:0031397">
    <property type="term" value="P:negative regulation of protein ubiquitination"/>
    <property type="evidence" value="ECO:0007669"/>
    <property type="project" value="TreeGrafter"/>
</dbReference>
<reference evidence="2" key="1">
    <citation type="submission" date="2021-12" db="EMBL/GenBank/DDBJ databases">
        <title>Prjna785345.</title>
        <authorList>
            <person name="Rujirawat T."/>
            <person name="Krajaejun T."/>
        </authorList>
    </citation>
    <scope>NUCLEOTIDE SEQUENCE</scope>
    <source>
        <strain evidence="2">Pi057C3</strain>
    </source>
</reference>
<dbReference type="GO" id="GO:0030178">
    <property type="term" value="P:negative regulation of Wnt signaling pathway"/>
    <property type="evidence" value="ECO:0007669"/>
    <property type="project" value="TreeGrafter"/>
</dbReference>
<protein>
    <recommendedName>
        <fullName evidence="1">Thioredoxin domain-containing protein</fullName>
    </recommendedName>
</protein>
<organism evidence="2 3">
    <name type="scientific">Pythium insidiosum</name>
    <name type="common">Pythiosis disease agent</name>
    <dbReference type="NCBI Taxonomy" id="114742"/>
    <lineage>
        <taxon>Eukaryota</taxon>
        <taxon>Sar</taxon>
        <taxon>Stramenopiles</taxon>
        <taxon>Oomycota</taxon>
        <taxon>Peronosporomycetes</taxon>
        <taxon>Pythiales</taxon>
        <taxon>Pythiaceae</taxon>
        <taxon>Pythium</taxon>
    </lineage>
</organism>
<dbReference type="PANTHER" id="PTHR46472">
    <property type="entry name" value="NUCLEOREDOXIN"/>
    <property type="match status" value="1"/>
</dbReference>
<evidence type="ECO:0000259" key="1">
    <source>
        <dbReference type="PROSITE" id="PS51352"/>
    </source>
</evidence>
<dbReference type="InterPro" id="IPR013766">
    <property type="entry name" value="Thioredoxin_domain"/>
</dbReference>
<evidence type="ECO:0000313" key="3">
    <source>
        <dbReference type="Proteomes" id="UP001209570"/>
    </source>
</evidence>
<dbReference type="PROSITE" id="PS51352">
    <property type="entry name" value="THIOREDOXIN_2"/>
    <property type="match status" value="1"/>
</dbReference>
<accession>A0AAD5M4Y7</accession>
<comment type="caution">
    <text evidence="2">The sequence shown here is derived from an EMBL/GenBank/DDBJ whole genome shotgun (WGS) entry which is preliminary data.</text>
</comment>
<name>A0AAD5M4Y7_PYTIN</name>
<dbReference type="Proteomes" id="UP001209570">
    <property type="component" value="Unassembled WGS sequence"/>
</dbReference>
<dbReference type="InterPro" id="IPR036249">
    <property type="entry name" value="Thioredoxin-like_sf"/>
</dbReference>
<proteinExistence type="predicted"/>
<dbReference type="AlphaFoldDB" id="A0AAD5M4Y7"/>
<dbReference type="SUPFAM" id="SSF52833">
    <property type="entry name" value="Thioredoxin-like"/>
    <property type="match status" value="1"/>
</dbReference>
<dbReference type="GO" id="GO:0005634">
    <property type="term" value="C:nucleus"/>
    <property type="evidence" value="ECO:0007669"/>
    <property type="project" value="TreeGrafter"/>
</dbReference>
<dbReference type="Gene3D" id="3.40.30.10">
    <property type="entry name" value="Glutaredoxin"/>
    <property type="match status" value="1"/>
</dbReference>
<dbReference type="PANTHER" id="PTHR46472:SF1">
    <property type="entry name" value="NUCLEOREDOXIN"/>
    <property type="match status" value="1"/>
</dbReference>
<gene>
    <name evidence="2" type="ORF">P43SY_005165</name>
</gene>
<feature type="domain" description="Thioredoxin" evidence="1">
    <location>
        <begin position="1"/>
        <end position="146"/>
    </location>
</feature>
<dbReference type="InterPro" id="IPR012336">
    <property type="entry name" value="Thioredoxin-like_fold"/>
</dbReference>
<dbReference type="EMBL" id="JAKCXM010000087">
    <property type="protein sequence ID" value="KAJ0403171.1"/>
    <property type="molecule type" value="Genomic_DNA"/>
</dbReference>
<keyword evidence="3" id="KW-1185">Reference proteome</keyword>
<dbReference type="GO" id="GO:0004791">
    <property type="term" value="F:thioredoxin-disulfide reductase (NADPH) activity"/>
    <property type="evidence" value="ECO:0007669"/>
    <property type="project" value="TreeGrafter"/>
</dbReference>
<dbReference type="Pfam" id="PF13905">
    <property type="entry name" value="Thioredoxin_8"/>
    <property type="match status" value="1"/>
</dbReference>
<evidence type="ECO:0000313" key="2">
    <source>
        <dbReference type="EMBL" id="KAJ0403171.1"/>
    </source>
</evidence>
<sequence length="146" mass="16492">MVWTTFFGPNLLTKQGLKPTEEVLAGKKVVGIYFSAHWCPPCRAFTPFLGATYDDLKEEHEDAEIIFVSSDQDEASFSEYYGSMPFLALPFDAREIKNALSQKYGVRGIPTLLFLNEKGELITEDGRMWVADSRGDIEQLWSKLTA</sequence>